<evidence type="ECO:0000313" key="3">
    <source>
        <dbReference type="Proteomes" id="UP000886885"/>
    </source>
</evidence>
<keyword evidence="1" id="KW-0812">Transmembrane</keyword>
<protein>
    <submittedName>
        <fullName evidence="2">Uncharacterized protein</fullName>
    </submittedName>
</protein>
<gene>
    <name evidence="2" type="ORF">POTOM_004612</name>
</gene>
<evidence type="ECO:0000256" key="1">
    <source>
        <dbReference type="SAM" id="Phobius"/>
    </source>
</evidence>
<accession>A0A8X8DDC6</accession>
<name>A0A8X8DDC6_POPTO</name>
<dbReference type="PANTHER" id="PTHR36779">
    <property type="entry name" value="OSJNBA0083N12.13 PROTEIN"/>
    <property type="match status" value="1"/>
</dbReference>
<sequence length="396" mass="45415">MDVSDDEMEKEIETPENGKKGFIYLAFRLTLALLFPIFAFLSLSILLGFVAIFMGHLSITTPLSLPSQCKILSSSVDLRSSKVCEPGFLNYKAKHVFYPYNRSKFRCRYDYYWASVFEVCCLARVMRSGSGKERENGLLEYLKYQNLKFVVGLIDVQGLVFVWNVMIIGGLVHYAEVPVEGYPNSVLLRSIFYFQSSQSHAYANVKTVFYVEYKDYSLGQTQFALAEAPNEALPLNCRPNFGAAWLTKDKFKVNKTYDCWYTSGILKVSLYRDDLFSCQAKDPSQVEMIKRFFILSKEMLHSSMVLKKGKAGYWRCIAGVIAGFSTSIIAISFIIILQHIKSCFHLPSVARMFSHTNIVFFKRACFLVAYISFMGWLTIQYGKRLGLPEIRRVYNY</sequence>
<reference evidence="2" key="1">
    <citation type="journal article" date="2020" name="bioRxiv">
        <title>Hybrid origin of Populus tomentosa Carr. identified through genome sequencing and phylogenomic analysis.</title>
        <authorList>
            <person name="An X."/>
            <person name="Gao K."/>
            <person name="Chen Z."/>
            <person name="Li J."/>
            <person name="Yang X."/>
            <person name="Yang X."/>
            <person name="Zhou J."/>
            <person name="Guo T."/>
            <person name="Zhao T."/>
            <person name="Huang S."/>
            <person name="Miao D."/>
            <person name="Khan W.U."/>
            <person name="Rao P."/>
            <person name="Ye M."/>
            <person name="Lei B."/>
            <person name="Liao W."/>
            <person name="Wang J."/>
            <person name="Ji L."/>
            <person name="Li Y."/>
            <person name="Guo B."/>
            <person name="Mustafa N.S."/>
            <person name="Li S."/>
            <person name="Yun Q."/>
            <person name="Keller S.R."/>
            <person name="Mao J."/>
            <person name="Zhang R."/>
            <person name="Strauss S.H."/>
        </authorList>
    </citation>
    <scope>NUCLEOTIDE SEQUENCE</scope>
    <source>
        <strain evidence="2">GM15</strain>
        <tissue evidence="2">Leaf</tissue>
    </source>
</reference>
<organism evidence="2 3">
    <name type="scientific">Populus tomentosa</name>
    <name type="common">Chinese white poplar</name>
    <dbReference type="NCBI Taxonomy" id="118781"/>
    <lineage>
        <taxon>Eukaryota</taxon>
        <taxon>Viridiplantae</taxon>
        <taxon>Streptophyta</taxon>
        <taxon>Embryophyta</taxon>
        <taxon>Tracheophyta</taxon>
        <taxon>Spermatophyta</taxon>
        <taxon>Magnoliopsida</taxon>
        <taxon>eudicotyledons</taxon>
        <taxon>Gunneridae</taxon>
        <taxon>Pentapetalae</taxon>
        <taxon>rosids</taxon>
        <taxon>fabids</taxon>
        <taxon>Malpighiales</taxon>
        <taxon>Salicaceae</taxon>
        <taxon>Saliceae</taxon>
        <taxon>Populus</taxon>
    </lineage>
</organism>
<proteinExistence type="predicted"/>
<comment type="caution">
    <text evidence="2">The sequence shown here is derived from an EMBL/GenBank/DDBJ whole genome shotgun (WGS) entry which is preliminary data.</text>
</comment>
<keyword evidence="1" id="KW-1133">Transmembrane helix</keyword>
<keyword evidence="1" id="KW-0472">Membrane</keyword>
<dbReference type="PANTHER" id="PTHR36779:SF1">
    <property type="entry name" value="OS04G0600400 PROTEIN"/>
    <property type="match status" value="1"/>
</dbReference>
<feature type="transmembrane region" description="Helical" evidence="1">
    <location>
        <begin position="360"/>
        <end position="382"/>
    </location>
</feature>
<dbReference type="OrthoDB" id="1922696at2759"/>
<dbReference type="Proteomes" id="UP000886885">
    <property type="component" value="Chromosome 1D"/>
</dbReference>
<feature type="transmembrane region" description="Helical" evidence="1">
    <location>
        <begin position="313"/>
        <end position="340"/>
    </location>
</feature>
<dbReference type="AlphaFoldDB" id="A0A8X8DDC6"/>
<keyword evidence="3" id="KW-1185">Reference proteome</keyword>
<evidence type="ECO:0000313" key="2">
    <source>
        <dbReference type="EMBL" id="KAG6788544.1"/>
    </source>
</evidence>
<dbReference type="EMBL" id="JAAWWB010000002">
    <property type="protein sequence ID" value="KAG6788544.1"/>
    <property type="molecule type" value="Genomic_DNA"/>
</dbReference>